<evidence type="ECO:0000313" key="2">
    <source>
        <dbReference type="Proteomes" id="UP000838686"/>
    </source>
</evidence>
<dbReference type="Proteomes" id="UP000838686">
    <property type="component" value="Unassembled WGS sequence"/>
</dbReference>
<dbReference type="EMBL" id="CAKMMF010000026">
    <property type="protein sequence ID" value="CAH1216329.1"/>
    <property type="molecule type" value="Genomic_DNA"/>
</dbReference>
<name>A0ABM9CK05_9BACL</name>
<accession>A0ABM9CK05</accession>
<organism evidence="1 2">
    <name type="scientific">Paenibacillus plantiphilus</name>
    <dbReference type="NCBI Taxonomy" id="2905650"/>
    <lineage>
        <taxon>Bacteria</taxon>
        <taxon>Bacillati</taxon>
        <taxon>Bacillota</taxon>
        <taxon>Bacilli</taxon>
        <taxon>Bacillales</taxon>
        <taxon>Paenibacillaceae</taxon>
        <taxon>Paenibacillus</taxon>
    </lineage>
</organism>
<comment type="caution">
    <text evidence="1">The sequence shown here is derived from an EMBL/GenBank/DDBJ whole genome shotgun (WGS) entry which is preliminary data.</text>
</comment>
<proteinExistence type="predicted"/>
<reference evidence="1" key="1">
    <citation type="submission" date="2022-01" db="EMBL/GenBank/DDBJ databases">
        <authorList>
            <person name="Criscuolo A."/>
        </authorList>
    </citation>
    <scope>NUCLEOTIDE SEQUENCE</scope>
    <source>
        <strain evidence="1">CIP111893</strain>
    </source>
</reference>
<dbReference type="RefSeq" id="WP_236344427.1">
    <property type="nucleotide sequence ID" value="NZ_CAKMMF010000026.1"/>
</dbReference>
<keyword evidence="2" id="KW-1185">Reference proteome</keyword>
<gene>
    <name evidence="1" type="ORF">PAECIP111893_04098</name>
</gene>
<protein>
    <submittedName>
        <fullName evidence="1">Uncharacterized protein</fullName>
    </submittedName>
</protein>
<evidence type="ECO:0000313" key="1">
    <source>
        <dbReference type="EMBL" id="CAH1216329.1"/>
    </source>
</evidence>
<sequence>MRKEHIVYFKVFHKGQASLLRGLLYLEEGQEPAIQDFEQCLRACGHDVRAVIDQEQFIFTAYRDGEEYTIDVIEDYEKNHRDLYSDNLNKTFIKKDPTL</sequence>